<dbReference type="Gene3D" id="1.20.140.10">
    <property type="entry name" value="Butyryl-CoA Dehydrogenase, subunit A, domain 3"/>
    <property type="match status" value="1"/>
</dbReference>
<dbReference type="InterPro" id="IPR046373">
    <property type="entry name" value="Acyl-CoA_Oxase/DH_mid-dom_sf"/>
</dbReference>
<keyword evidence="4" id="KW-0274">FAD</keyword>
<dbReference type="EC" id="1.3.8.14" evidence="9"/>
<sequence>MKFDYSEEQRMLADSLRRFVDTEYSFETRRKIARDCGSFDRRVWAMLASLGITALTVPADYDGFGEGAAGQLAVQRELGRGLVLEPVIPVAMATAILARHGSEDQRPQWLPEIARGERIVTLAYLEPETRYRTDTAKASAVRDGEGYRLDGVKALVWHGGNADAWLVSARLNGAISLFLVPREADGVTLASYPAMDGLHGADLHLRNVHLSAASLVGKPGGGVAALQDGIDVGIAAQCAAAAGAMERLIEITAEYLRTRKQFGRALATFQALQHRMAEMLVQKEMALSMAYLAAQAIDDQDADARRRKLAGAKVIVAQAGRFVGQQAVQLHGGMGVTDELQVGDYFKYLTTFDMLLGDSAHHMAAYSAAMAA</sequence>
<keyword evidence="3" id="KW-0285">Flavoprotein</keyword>
<reference evidence="9 10" key="1">
    <citation type="submission" date="2020-04" db="EMBL/GenBank/DDBJ databases">
        <authorList>
            <person name="De Canck E."/>
        </authorList>
    </citation>
    <scope>NUCLEOTIDE SEQUENCE [LARGE SCALE GENOMIC DNA]</scope>
    <source>
        <strain evidence="9 10">LMG 28688</strain>
    </source>
</reference>
<keyword evidence="5 9" id="KW-0560">Oxidoreductase</keyword>
<dbReference type="Proteomes" id="UP000494119">
    <property type="component" value="Unassembled WGS sequence"/>
</dbReference>
<dbReference type="GO" id="GO:0003995">
    <property type="term" value="F:acyl-CoA dehydrogenase activity"/>
    <property type="evidence" value="ECO:0007669"/>
    <property type="project" value="TreeGrafter"/>
</dbReference>
<dbReference type="SUPFAM" id="SSF56645">
    <property type="entry name" value="Acyl-CoA dehydrogenase NM domain-like"/>
    <property type="match status" value="1"/>
</dbReference>
<proteinExistence type="inferred from homology"/>
<name>A0A6J5G2E4_9BURK</name>
<dbReference type="InterPro" id="IPR037069">
    <property type="entry name" value="AcylCoA_DH/ox_N_sf"/>
</dbReference>
<dbReference type="Gene3D" id="2.40.110.10">
    <property type="entry name" value="Butyryl-CoA Dehydrogenase, subunit A, domain 2"/>
    <property type="match status" value="1"/>
</dbReference>
<evidence type="ECO:0000313" key="10">
    <source>
        <dbReference type="Proteomes" id="UP000494119"/>
    </source>
</evidence>
<dbReference type="InterPro" id="IPR013786">
    <property type="entry name" value="AcylCoA_DH/ox_N"/>
</dbReference>
<dbReference type="Pfam" id="PF00441">
    <property type="entry name" value="Acyl-CoA_dh_1"/>
    <property type="match status" value="1"/>
</dbReference>
<dbReference type="PANTHER" id="PTHR43884:SF20">
    <property type="entry name" value="ACYL-COA DEHYDROGENASE FADE28"/>
    <property type="match status" value="1"/>
</dbReference>
<dbReference type="AlphaFoldDB" id="A0A6J5G2E4"/>
<dbReference type="PANTHER" id="PTHR43884">
    <property type="entry name" value="ACYL-COA DEHYDROGENASE"/>
    <property type="match status" value="1"/>
</dbReference>
<keyword evidence="10" id="KW-1185">Reference proteome</keyword>
<evidence type="ECO:0000256" key="4">
    <source>
        <dbReference type="ARBA" id="ARBA00022827"/>
    </source>
</evidence>
<evidence type="ECO:0000259" key="7">
    <source>
        <dbReference type="Pfam" id="PF02770"/>
    </source>
</evidence>
<dbReference type="Pfam" id="PF02771">
    <property type="entry name" value="Acyl-CoA_dh_N"/>
    <property type="match status" value="1"/>
</dbReference>
<comment type="similarity">
    <text evidence="2">Belongs to the acyl-CoA dehydrogenase family.</text>
</comment>
<evidence type="ECO:0000259" key="6">
    <source>
        <dbReference type="Pfam" id="PF00441"/>
    </source>
</evidence>
<organism evidence="9 10">
    <name type="scientific">Paraburkholderia caffeinitolerans</name>
    <dbReference type="NCBI Taxonomy" id="1723730"/>
    <lineage>
        <taxon>Bacteria</taxon>
        <taxon>Pseudomonadati</taxon>
        <taxon>Pseudomonadota</taxon>
        <taxon>Betaproteobacteria</taxon>
        <taxon>Burkholderiales</taxon>
        <taxon>Burkholderiaceae</taxon>
        <taxon>Paraburkholderia</taxon>
    </lineage>
</organism>
<dbReference type="InterPro" id="IPR006091">
    <property type="entry name" value="Acyl-CoA_Oxase/DH_mid-dom"/>
</dbReference>
<dbReference type="InterPro" id="IPR009100">
    <property type="entry name" value="AcylCoA_DH/oxidase_NM_dom_sf"/>
</dbReference>
<dbReference type="RefSeq" id="WP_175195373.1">
    <property type="nucleotide sequence ID" value="NZ_CADIKL010000014.1"/>
</dbReference>
<evidence type="ECO:0000256" key="1">
    <source>
        <dbReference type="ARBA" id="ARBA00001974"/>
    </source>
</evidence>
<evidence type="ECO:0000256" key="5">
    <source>
        <dbReference type="ARBA" id="ARBA00023002"/>
    </source>
</evidence>
<gene>
    <name evidence="9" type="primary">redW_2</name>
    <name evidence="9" type="ORF">LMG28688_03207</name>
</gene>
<dbReference type="InterPro" id="IPR036250">
    <property type="entry name" value="AcylCo_DH-like_C"/>
</dbReference>
<dbReference type="CDD" id="cd00567">
    <property type="entry name" value="ACAD"/>
    <property type="match status" value="1"/>
</dbReference>
<dbReference type="GO" id="GO:0050660">
    <property type="term" value="F:flavin adenine dinucleotide binding"/>
    <property type="evidence" value="ECO:0007669"/>
    <property type="project" value="InterPro"/>
</dbReference>
<dbReference type="Pfam" id="PF02770">
    <property type="entry name" value="Acyl-CoA_dh_M"/>
    <property type="match status" value="1"/>
</dbReference>
<accession>A0A6J5G2E4</accession>
<dbReference type="EMBL" id="CADIKL010000014">
    <property type="protein sequence ID" value="CAB3791000.1"/>
    <property type="molecule type" value="Genomic_DNA"/>
</dbReference>
<evidence type="ECO:0000313" key="9">
    <source>
        <dbReference type="EMBL" id="CAB3791000.1"/>
    </source>
</evidence>
<evidence type="ECO:0000259" key="8">
    <source>
        <dbReference type="Pfam" id="PF02771"/>
    </source>
</evidence>
<dbReference type="SUPFAM" id="SSF47203">
    <property type="entry name" value="Acyl-CoA dehydrogenase C-terminal domain-like"/>
    <property type="match status" value="1"/>
</dbReference>
<dbReference type="InterPro" id="IPR009075">
    <property type="entry name" value="AcylCo_DH/oxidase_C"/>
</dbReference>
<evidence type="ECO:0000256" key="3">
    <source>
        <dbReference type="ARBA" id="ARBA00022630"/>
    </source>
</evidence>
<dbReference type="Gene3D" id="1.10.540.10">
    <property type="entry name" value="Acyl-CoA dehydrogenase/oxidase, N-terminal domain"/>
    <property type="match status" value="1"/>
</dbReference>
<evidence type="ECO:0000256" key="2">
    <source>
        <dbReference type="ARBA" id="ARBA00009347"/>
    </source>
</evidence>
<comment type="cofactor">
    <cofactor evidence="1">
        <name>FAD</name>
        <dbReference type="ChEBI" id="CHEBI:57692"/>
    </cofactor>
</comment>
<protein>
    <submittedName>
        <fullName evidence="9">L-prolyl-[peptidyl-carrier protein] dehydrogenase</fullName>
        <ecNumber evidence="9">1.3.8.14</ecNumber>
    </submittedName>
</protein>
<feature type="domain" description="Acyl-CoA dehydrogenase/oxidase C-terminal" evidence="6">
    <location>
        <begin position="220"/>
        <end position="364"/>
    </location>
</feature>
<feature type="domain" description="Acyl-CoA dehydrogenase/oxidase N-terminal" evidence="8">
    <location>
        <begin position="6"/>
        <end position="117"/>
    </location>
</feature>
<feature type="domain" description="Acyl-CoA oxidase/dehydrogenase middle" evidence="7">
    <location>
        <begin position="126"/>
        <end position="205"/>
    </location>
</feature>